<proteinExistence type="predicted"/>
<comment type="caution">
    <text evidence="3">The sequence shown here is derived from an EMBL/GenBank/DDBJ whole genome shotgun (WGS) entry which is preliminary data.</text>
</comment>
<gene>
    <name evidence="3" type="ORF">GCM10009107_58080</name>
</gene>
<keyword evidence="2" id="KW-0732">Signal</keyword>
<reference evidence="3 4" key="1">
    <citation type="journal article" date="2019" name="Int. J. Syst. Evol. Microbiol.">
        <title>The Global Catalogue of Microorganisms (GCM) 10K type strain sequencing project: providing services to taxonomists for standard genome sequencing and annotation.</title>
        <authorList>
            <consortium name="The Broad Institute Genomics Platform"/>
            <consortium name="The Broad Institute Genome Sequencing Center for Infectious Disease"/>
            <person name="Wu L."/>
            <person name="Ma J."/>
        </authorList>
    </citation>
    <scope>NUCLEOTIDE SEQUENCE [LARGE SCALE GENOMIC DNA]</scope>
    <source>
        <strain evidence="3 4">JCM 15503</strain>
    </source>
</reference>
<keyword evidence="1 3" id="KW-0378">Hydrolase</keyword>
<evidence type="ECO:0000313" key="3">
    <source>
        <dbReference type="EMBL" id="GAA0768340.1"/>
    </source>
</evidence>
<dbReference type="InterPro" id="IPR016582">
    <property type="entry name" value="OHBut_olig_hydro_put"/>
</dbReference>
<organism evidence="3 4">
    <name type="scientific">Ideonella azotifigens</name>
    <dbReference type="NCBI Taxonomy" id="513160"/>
    <lineage>
        <taxon>Bacteria</taxon>
        <taxon>Pseudomonadati</taxon>
        <taxon>Pseudomonadota</taxon>
        <taxon>Betaproteobacteria</taxon>
        <taxon>Burkholderiales</taxon>
        <taxon>Sphaerotilaceae</taxon>
        <taxon>Ideonella</taxon>
    </lineage>
</organism>
<evidence type="ECO:0000256" key="1">
    <source>
        <dbReference type="ARBA" id="ARBA00022801"/>
    </source>
</evidence>
<evidence type="ECO:0000313" key="4">
    <source>
        <dbReference type="Proteomes" id="UP001500279"/>
    </source>
</evidence>
<dbReference type="PIRSF" id="PIRSF011409">
    <property type="entry name" value="HObutyrate_olig_hydrol"/>
    <property type="match status" value="1"/>
</dbReference>
<dbReference type="InterPro" id="IPR029058">
    <property type="entry name" value="AB_hydrolase_fold"/>
</dbReference>
<feature type="chain" id="PRO_5046375047" evidence="2">
    <location>
        <begin position="29"/>
        <end position="713"/>
    </location>
</feature>
<evidence type="ECO:0000256" key="2">
    <source>
        <dbReference type="SAM" id="SignalP"/>
    </source>
</evidence>
<feature type="signal peptide" evidence="2">
    <location>
        <begin position="1"/>
        <end position="28"/>
    </location>
</feature>
<keyword evidence="4" id="KW-1185">Reference proteome</keyword>
<sequence length="713" mass="73763">MKTRSNLFPVLSVLGAALASALASPAWAAAVNQPPTALRGPIVEKAYDGSSDDLLTGGLGKTGLMGATPVFVNPAAPTPAELRRNAIYTNYRALVDYTALGGMGVFYGPNIDVNGNDTLGEGKIAGRESIAWADDGSGQQNVAMMVQVPDSFDTSKPCIVSATSSGSRGIYGAIATAGEWGLKHGCAVAYTDKGGGNGLFDPMTGTVIARDGTLTTATAAGIESPFTPALTPEQLAAFNTALPNRVAYKHAHSQQNPEKDWGKHTLDAIRFAFYVLNERYGPVDPNNPNQHLVAFKPKNTLVIASSVSNGAGAALAAAEQDTEKLIDGVAVSEPNAQPNGVKGLTIRQGSQTVPLIGKPLAEYFTFADVYQPCALLAPGLSLNAAFWPTTYTDAATQRCAALAARGLVTGATTADQANDALAQLHAHGYTPEADFLHQSHFRFATNSIAMTYVNAAGRFSVADSVCGFSFANTDAAGSVAAQNPLLQAGLFSTGNGVPPTSGVNIVYNSSVGGGKLDFMAVSPTSGQADFALDGALCLRSLVTGKDPVTGAPLTGTLAAQSQRVKAGINEVQRTAKLGKLPVIIVAGRSDALLPINHAARAYFGKTQMADAKGPNVRYIEVTNAQHFDGFIAFGALMGYDTRFIPLHVYFNRAMDAMYAKLSTGAALPPSQVVHTTPRASGAAALAASNVPPISTAPDGDAITMDGGTLVIPD</sequence>
<accession>A0ABN1KJP3</accession>
<dbReference type="GO" id="GO:0016787">
    <property type="term" value="F:hydrolase activity"/>
    <property type="evidence" value="ECO:0007669"/>
    <property type="project" value="UniProtKB-KW"/>
</dbReference>
<dbReference type="EMBL" id="BAAAEW010000047">
    <property type="protein sequence ID" value="GAA0768340.1"/>
    <property type="molecule type" value="Genomic_DNA"/>
</dbReference>
<dbReference type="SUPFAM" id="SSF53474">
    <property type="entry name" value="alpha/beta-Hydrolases"/>
    <property type="match status" value="1"/>
</dbReference>
<dbReference type="Pfam" id="PF10605">
    <property type="entry name" value="3HBOH"/>
    <property type="match status" value="1"/>
</dbReference>
<protein>
    <submittedName>
        <fullName evidence="3">D-(-)-3-hydroxybutyrate oligomer hydrolase</fullName>
    </submittedName>
</protein>
<name>A0ABN1KJP3_9BURK</name>
<dbReference type="Proteomes" id="UP001500279">
    <property type="component" value="Unassembled WGS sequence"/>
</dbReference>